<dbReference type="InterPro" id="IPR011051">
    <property type="entry name" value="RmlC_Cupin_sf"/>
</dbReference>
<dbReference type="RefSeq" id="WP_337695642.1">
    <property type="nucleotide sequence ID" value="NZ_JBBEGN010000006.1"/>
</dbReference>
<reference evidence="5 6" key="1">
    <citation type="submission" date="2024-03" db="EMBL/GenBank/DDBJ databases">
        <title>Actinomycetospora sp. OC33-EN08, a novel actinomycete isolated from wild orchid (Aerides multiflora).</title>
        <authorList>
            <person name="Suriyachadkun C."/>
        </authorList>
    </citation>
    <scope>NUCLEOTIDE SEQUENCE [LARGE SCALE GENOMIC DNA]</scope>
    <source>
        <strain evidence="5 6">OC33-EN08</strain>
    </source>
</reference>
<dbReference type="Gene3D" id="2.60.120.10">
    <property type="entry name" value="Jelly Rolls"/>
    <property type="match status" value="2"/>
</dbReference>
<evidence type="ECO:0000256" key="2">
    <source>
        <dbReference type="RuleBase" id="RU003457"/>
    </source>
</evidence>
<dbReference type="InterPro" id="IPR041602">
    <property type="entry name" value="Quercetinase_C"/>
</dbReference>
<dbReference type="InterPro" id="IPR003829">
    <property type="entry name" value="Pirin_N_dom"/>
</dbReference>
<protein>
    <submittedName>
        <fullName evidence="5">Pirin family protein</fullName>
    </submittedName>
</protein>
<dbReference type="InterPro" id="IPR012093">
    <property type="entry name" value="Pirin"/>
</dbReference>
<accession>A0ABU8MRJ7</accession>
<evidence type="ECO:0000259" key="4">
    <source>
        <dbReference type="Pfam" id="PF17954"/>
    </source>
</evidence>
<dbReference type="PANTHER" id="PTHR43212">
    <property type="entry name" value="QUERCETIN 2,3-DIOXYGENASE"/>
    <property type="match status" value="1"/>
</dbReference>
<comment type="similarity">
    <text evidence="1 2">Belongs to the pirin family.</text>
</comment>
<feature type="domain" description="Quercetin 2,3-dioxygenase C-terminal cupin" evidence="4">
    <location>
        <begin position="162"/>
        <end position="233"/>
    </location>
</feature>
<proteinExistence type="inferred from homology"/>
<organism evidence="5 6">
    <name type="scientific">Actinomycetospora aurantiaca</name>
    <dbReference type="NCBI Taxonomy" id="3129233"/>
    <lineage>
        <taxon>Bacteria</taxon>
        <taxon>Bacillati</taxon>
        <taxon>Actinomycetota</taxon>
        <taxon>Actinomycetes</taxon>
        <taxon>Pseudonocardiales</taxon>
        <taxon>Pseudonocardiaceae</taxon>
        <taxon>Actinomycetospora</taxon>
    </lineage>
</organism>
<dbReference type="Pfam" id="PF17954">
    <property type="entry name" value="Pirin_C_2"/>
    <property type="match status" value="1"/>
</dbReference>
<evidence type="ECO:0000256" key="1">
    <source>
        <dbReference type="ARBA" id="ARBA00008416"/>
    </source>
</evidence>
<name>A0ABU8MRJ7_9PSEU</name>
<keyword evidence="6" id="KW-1185">Reference proteome</keyword>
<dbReference type="InterPro" id="IPR014710">
    <property type="entry name" value="RmlC-like_jellyroll"/>
</dbReference>
<evidence type="ECO:0000313" key="6">
    <source>
        <dbReference type="Proteomes" id="UP001385809"/>
    </source>
</evidence>
<dbReference type="PANTHER" id="PTHR43212:SF3">
    <property type="entry name" value="QUERCETIN 2,3-DIOXYGENASE"/>
    <property type="match status" value="1"/>
</dbReference>
<comment type="caution">
    <text evidence="5">The sequence shown here is derived from an EMBL/GenBank/DDBJ whole genome shotgun (WGS) entry which is preliminary data.</text>
</comment>
<evidence type="ECO:0000313" key="5">
    <source>
        <dbReference type="EMBL" id="MEJ2869063.1"/>
    </source>
</evidence>
<dbReference type="EMBL" id="JBBEGN010000006">
    <property type="protein sequence ID" value="MEJ2869063.1"/>
    <property type="molecule type" value="Genomic_DNA"/>
</dbReference>
<gene>
    <name evidence="5" type="ORF">WCD74_14915</name>
</gene>
<dbReference type="PIRSF" id="PIRSF006232">
    <property type="entry name" value="Pirin"/>
    <property type="match status" value="1"/>
</dbReference>
<evidence type="ECO:0000259" key="3">
    <source>
        <dbReference type="Pfam" id="PF02678"/>
    </source>
</evidence>
<sequence>MVTVDVRRADARGALESAPGVTSLHSFSFGAHLDPGNTHHGLLLAHHEDRIAPGAGYDDHPHRDTEIVTWVLDGTLAHDDDAGRSARVVPGTVQRLSAGRGVTHRERNASDDEPLHLVQMWLVPDEAGVDPVHETVDVSAALRGGGLVPAAGRGAAVGLGIADAVLHVARPPAGHRLDLPAAPYLHVFVARGEVELDGHDLAAGDAARVVEAPATIALSLDAHTDAEVLVWEMHSDLAPTGGD</sequence>
<dbReference type="Pfam" id="PF02678">
    <property type="entry name" value="Pirin"/>
    <property type="match status" value="1"/>
</dbReference>
<dbReference type="Proteomes" id="UP001385809">
    <property type="component" value="Unassembled WGS sequence"/>
</dbReference>
<dbReference type="SUPFAM" id="SSF51182">
    <property type="entry name" value="RmlC-like cupins"/>
    <property type="match status" value="1"/>
</dbReference>
<feature type="domain" description="Pirin N-terminal" evidence="3">
    <location>
        <begin position="13"/>
        <end position="122"/>
    </location>
</feature>